<accession>A0A9W6JXE3</accession>
<dbReference type="InterPro" id="IPR050361">
    <property type="entry name" value="MPP/UQCRC_Complex"/>
</dbReference>
<evidence type="ECO:0000256" key="4">
    <source>
        <dbReference type="RuleBase" id="RU004447"/>
    </source>
</evidence>
<evidence type="ECO:0000313" key="8">
    <source>
        <dbReference type="Proteomes" id="UP001143330"/>
    </source>
</evidence>
<feature type="domain" description="Peptidase M16 N-terminal" evidence="5">
    <location>
        <begin position="29"/>
        <end position="166"/>
    </location>
</feature>
<comment type="cofactor">
    <cofactor evidence="1">
        <name>Zn(2+)</name>
        <dbReference type="ChEBI" id="CHEBI:29105"/>
    </cofactor>
</comment>
<dbReference type="InterPro" id="IPR011765">
    <property type="entry name" value="Pept_M16_N"/>
</dbReference>
<evidence type="ECO:0000259" key="6">
    <source>
        <dbReference type="Pfam" id="PF05193"/>
    </source>
</evidence>
<dbReference type="PROSITE" id="PS00143">
    <property type="entry name" value="INSULINASE"/>
    <property type="match status" value="1"/>
</dbReference>
<organism evidence="7 8">
    <name type="scientific">Ancylobacter defluvii</name>
    <dbReference type="NCBI Taxonomy" id="1282440"/>
    <lineage>
        <taxon>Bacteria</taxon>
        <taxon>Pseudomonadati</taxon>
        <taxon>Pseudomonadota</taxon>
        <taxon>Alphaproteobacteria</taxon>
        <taxon>Hyphomicrobiales</taxon>
        <taxon>Xanthobacteraceae</taxon>
        <taxon>Ancylobacter</taxon>
    </lineage>
</organism>
<comment type="similarity">
    <text evidence="2 4">Belongs to the peptidase M16 family.</text>
</comment>
<comment type="caution">
    <text evidence="7">The sequence shown here is derived from an EMBL/GenBank/DDBJ whole genome shotgun (WGS) entry which is preliminary data.</text>
</comment>
<dbReference type="Gene3D" id="3.30.830.10">
    <property type="entry name" value="Metalloenzyme, LuxS/M16 peptidase-like"/>
    <property type="match status" value="2"/>
</dbReference>
<dbReference type="InterPro" id="IPR011249">
    <property type="entry name" value="Metalloenz_LuxS/M16"/>
</dbReference>
<dbReference type="RefSeq" id="WP_246547147.1">
    <property type="nucleotide sequence ID" value="NZ_BSFM01000014.1"/>
</dbReference>
<dbReference type="PANTHER" id="PTHR11851">
    <property type="entry name" value="METALLOPROTEASE"/>
    <property type="match status" value="1"/>
</dbReference>
<evidence type="ECO:0000259" key="5">
    <source>
        <dbReference type="Pfam" id="PF00675"/>
    </source>
</evidence>
<keyword evidence="8" id="KW-1185">Reference proteome</keyword>
<feature type="domain" description="Peptidase M16 C-terminal" evidence="6">
    <location>
        <begin position="174"/>
        <end position="344"/>
    </location>
</feature>
<dbReference type="Pfam" id="PF00675">
    <property type="entry name" value="Peptidase_M16"/>
    <property type="match status" value="1"/>
</dbReference>
<dbReference type="EMBL" id="BSFM01000014">
    <property type="protein sequence ID" value="GLK85012.1"/>
    <property type="molecule type" value="Genomic_DNA"/>
</dbReference>
<dbReference type="GO" id="GO:0006508">
    <property type="term" value="P:proteolysis"/>
    <property type="evidence" value="ECO:0007669"/>
    <property type="project" value="InterPro"/>
</dbReference>
<evidence type="ECO:0000256" key="2">
    <source>
        <dbReference type="ARBA" id="ARBA00007261"/>
    </source>
</evidence>
<gene>
    <name evidence="7" type="primary">mpp</name>
    <name evidence="7" type="ORF">GCM10017653_30820</name>
</gene>
<name>A0A9W6JXE3_9HYPH</name>
<sequence length="432" mass="45945">MSDIDMNEPRITTLENGVTVISDAMGHLATASLGIWTGAGSRDEASGEHGISHLLEHMAFKGTRRRSARAIAEEIEAVGGDINAATSVEHTSYNARVLGEDMPLAIDVLSDILTEPAFDPEELVREHNVIIQEIGAALDTPDDLVFDLFQERAFPGQPVGRSILGTPASVKSFGPDALRTYLDRNYRTGRMIVAGAGAIDHDRLVEEAARRLAGLPVGDKPTPVAAVYQGGVEIGGGRDLEQAHVLVGLEGLSYRDPGIHALQVFTNILGGGMSSRLFQEVREKRGLCYAVYAFHWSYGDTGLFGVYAGTDAGDLGELVNVVVDEIGETVETLTEAELNRSKAQAKVGLLAALESSGARADQLARQMLAFGRPIPLEEIVAKVEAVTLEDARAAGRRLLAGGKAGTRPTFAALGPQKPLETAARFAERLGSA</sequence>
<evidence type="ECO:0000256" key="1">
    <source>
        <dbReference type="ARBA" id="ARBA00001947"/>
    </source>
</evidence>
<dbReference type="Proteomes" id="UP001143330">
    <property type="component" value="Unassembled WGS sequence"/>
</dbReference>
<dbReference type="GO" id="GO:0004222">
    <property type="term" value="F:metalloendopeptidase activity"/>
    <property type="evidence" value="ECO:0007669"/>
    <property type="project" value="InterPro"/>
</dbReference>
<keyword evidence="3" id="KW-0645">Protease</keyword>
<reference evidence="7" key="2">
    <citation type="submission" date="2023-01" db="EMBL/GenBank/DDBJ databases">
        <authorList>
            <person name="Sun Q."/>
            <person name="Evtushenko L."/>
        </authorList>
    </citation>
    <scope>NUCLEOTIDE SEQUENCE</scope>
    <source>
        <strain evidence="7">VKM B-2789</strain>
    </source>
</reference>
<reference evidence="7" key="1">
    <citation type="journal article" date="2014" name="Int. J. Syst. Evol. Microbiol.">
        <title>Complete genome sequence of Corynebacterium casei LMG S-19264T (=DSM 44701T), isolated from a smear-ripened cheese.</title>
        <authorList>
            <consortium name="US DOE Joint Genome Institute (JGI-PGF)"/>
            <person name="Walter F."/>
            <person name="Albersmeier A."/>
            <person name="Kalinowski J."/>
            <person name="Ruckert C."/>
        </authorList>
    </citation>
    <scope>NUCLEOTIDE SEQUENCE</scope>
    <source>
        <strain evidence="7">VKM B-2789</strain>
    </source>
</reference>
<dbReference type="PANTHER" id="PTHR11851:SF49">
    <property type="entry name" value="MITOCHONDRIAL-PROCESSING PEPTIDASE SUBUNIT ALPHA"/>
    <property type="match status" value="1"/>
</dbReference>
<dbReference type="Pfam" id="PF05193">
    <property type="entry name" value="Peptidase_M16_C"/>
    <property type="match status" value="1"/>
</dbReference>
<dbReference type="InterPro" id="IPR007863">
    <property type="entry name" value="Peptidase_M16_C"/>
</dbReference>
<dbReference type="SUPFAM" id="SSF63411">
    <property type="entry name" value="LuxS/MPP-like metallohydrolase"/>
    <property type="match status" value="2"/>
</dbReference>
<dbReference type="InterPro" id="IPR001431">
    <property type="entry name" value="Pept_M16_Zn_BS"/>
</dbReference>
<dbReference type="AlphaFoldDB" id="A0A9W6JXE3"/>
<dbReference type="FunFam" id="3.30.830.10:FF:000008">
    <property type="entry name" value="Mitochondrial-processing peptidase subunit beta"/>
    <property type="match status" value="1"/>
</dbReference>
<evidence type="ECO:0000256" key="3">
    <source>
        <dbReference type="ARBA" id="ARBA00023049"/>
    </source>
</evidence>
<dbReference type="GO" id="GO:0046872">
    <property type="term" value="F:metal ion binding"/>
    <property type="evidence" value="ECO:0007669"/>
    <property type="project" value="InterPro"/>
</dbReference>
<keyword evidence="3" id="KW-0482">Metalloprotease</keyword>
<proteinExistence type="inferred from homology"/>
<protein>
    <submittedName>
        <fullName evidence="7">Peptidase M16</fullName>
    </submittedName>
</protein>
<keyword evidence="3" id="KW-0378">Hydrolase</keyword>
<evidence type="ECO:0000313" key="7">
    <source>
        <dbReference type="EMBL" id="GLK85012.1"/>
    </source>
</evidence>